<dbReference type="RefSeq" id="WP_132501415.1">
    <property type="nucleotide sequence ID" value="NZ_LVXA01000001.1"/>
</dbReference>
<accession>A0A4R2N8B0</accession>
<evidence type="ECO:0000313" key="3">
    <source>
        <dbReference type="EMBL" id="TCP17190.1"/>
    </source>
</evidence>
<dbReference type="Gene3D" id="3.40.50.720">
    <property type="entry name" value="NAD(P)-binding Rossmann-like Domain"/>
    <property type="match status" value="1"/>
</dbReference>
<dbReference type="AlphaFoldDB" id="A0A4R2N8B0"/>
<gene>
    <name evidence="3" type="ORF">EV693_10755</name>
</gene>
<dbReference type="Gene3D" id="3.30.360.10">
    <property type="entry name" value="Dihydrodipicolinate Reductase, domain 2"/>
    <property type="match status" value="1"/>
</dbReference>
<feature type="domain" description="Gfo/Idh/MocA-like oxidoreductase C-terminal" evidence="2">
    <location>
        <begin position="129"/>
        <end position="335"/>
    </location>
</feature>
<dbReference type="SUPFAM" id="SSF51735">
    <property type="entry name" value="NAD(P)-binding Rossmann-fold domains"/>
    <property type="match status" value="1"/>
</dbReference>
<protein>
    <submittedName>
        <fullName evidence="3">Glucose-6-phosphate 3-dehydrogenase</fullName>
    </submittedName>
</protein>
<keyword evidence="4" id="KW-1185">Reference proteome</keyword>
<dbReference type="InterPro" id="IPR000683">
    <property type="entry name" value="Gfo/Idh/MocA-like_OxRdtase_N"/>
</dbReference>
<organism evidence="3 4">
    <name type="scientific">Nicoletella semolina</name>
    <dbReference type="NCBI Taxonomy" id="271160"/>
    <lineage>
        <taxon>Bacteria</taxon>
        <taxon>Pseudomonadati</taxon>
        <taxon>Pseudomonadota</taxon>
        <taxon>Gammaproteobacteria</taxon>
        <taxon>Pasteurellales</taxon>
        <taxon>Pasteurellaceae</taxon>
        <taxon>Nicoletella</taxon>
    </lineage>
</organism>
<dbReference type="PANTHER" id="PTHR43377:SF1">
    <property type="entry name" value="BILIVERDIN REDUCTASE A"/>
    <property type="match status" value="1"/>
</dbReference>
<evidence type="ECO:0000259" key="2">
    <source>
        <dbReference type="Pfam" id="PF02894"/>
    </source>
</evidence>
<dbReference type="EMBL" id="SLXJ01000007">
    <property type="protein sequence ID" value="TCP17190.1"/>
    <property type="molecule type" value="Genomic_DNA"/>
</dbReference>
<dbReference type="GO" id="GO:0000166">
    <property type="term" value="F:nucleotide binding"/>
    <property type="evidence" value="ECO:0007669"/>
    <property type="project" value="InterPro"/>
</dbReference>
<comment type="caution">
    <text evidence="3">The sequence shown here is derived from an EMBL/GenBank/DDBJ whole genome shotgun (WGS) entry which is preliminary data.</text>
</comment>
<dbReference type="Pfam" id="PF01408">
    <property type="entry name" value="GFO_IDH_MocA"/>
    <property type="match status" value="1"/>
</dbReference>
<dbReference type="Pfam" id="PF02894">
    <property type="entry name" value="GFO_IDH_MocA_C"/>
    <property type="match status" value="1"/>
</dbReference>
<feature type="domain" description="Gfo/Idh/MocA-like oxidoreductase N-terminal" evidence="1">
    <location>
        <begin position="3"/>
        <end position="111"/>
    </location>
</feature>
<dbReference type="OrthoDB" id="9774191at2"/>
<proteinExistence type="predicted"/>
<dbReference type="InterPro" id="IPR051450">
    <property type="entry name" value="Gfo/Idh/MocA_Oxidoreductases"/>
</dbReference>
<sequence length="337" mass="37794">MIIGIVGCGGIAYAHAYAMSHIKQITGLALYGRAESMLKLSESVSLPTTLCDSLEQLAEICDAFVICTPNHLHVELAKQVLAHKKIPLLCEKPLSTTLGSANQLVEIAPPKSIISFNYRYNRVVQRILQLIENNNLGKLVFFSVDFNRNSALTRHHLTWKESSHQHKSSGALGDLSCHLLDLFCLFSQSQIALNNLTIVKGTRVKSKEGVNIQVDDNGYILGTANNGTFFRIHASKSEAEEDLGLYLNLIFEKGEIRYSIKEEKVIRLLTFDHTDVVTITLDEEAILTDPPKELPFWADSFIYLYKDWVEVLTNSTPSKSLPYISQGLHIQEIMEKF</sequence>
<dbReference type="InterPro" id="IPR036291">
    <property type="entry name" value="NAD(P)-bd_dom_sf"/>
</dbReference>
<dbReference type="InterPro" id="IPR004104">
    <property type="entry name" value="Gfo/Idh/MocA-like_OxRdtase_C"/>
</dbReference>
<name>A0A4R2N8B0_9PAST</name>
<reference evidence="3 4" key="1">
    <citation type="submission" date="2019-03" db="EMBL/GenBank/DDBJ databases">
        <title>Genomic Encyclopedia of Type Strains, Phase IV (KMG-IV): sequencing the most valuable type-strain genomes for metagenomic binning, comparative biology and taxonomic classification.</title>
        <authorList>
            <person name="Goeker M."/>
        </authorList>
    </citation>
    <scope>NUCLEOTIDE SEQUENCE [LARGE SCALE GENOMIC DNA]</scope>
    <source>
        <strain evidence="3 4">DSM 16380</strain>
    </source>
</reference>
<dbReference type="PANTHER" id="PTHR43377">
    <property type="entry name" value="BILIVERDIN REDUCTASE A"/>
    <property type="match status" value="1"/>
</dbReference>
<dbReference type="Proteomes" id="UP000295537">
    <property type="component" value="Unassembled WGS sequence"/>
</dbReference>
<dbReference type="SUPFAM" id="SSF55347">
    <property type="entry name" value="Glyceraldehyde-3-phosphate dehydrogenase-like, C-terminal domain"/>
    <property type="match status" value="1"/>
</dbReference>
<evidence type="ECO:0000313" key="4">
    <source>
        <dbReference type="Proteomes" id="UP000295537"/>
    </source>
</evidence>
<evidence type="ECO:0000259" key="1">
    <source>
        <dbReference type="Pfam" id="PF01408"/>
    </source>
</evidence>